<evidence type="ECO:0000313" key="3">
    <source>
        <dbReference type="Proteomes" id="UP000183809"/>
    </source>
</evidence>
<reference evidence="2 3" key="1">
    <citation type="submission" date="2016-10" db="EMBL/GenBank/DDBJ databases">
        <title>Proteomics and genomics reveal pathogen-plant mechanisms compatible with a hemibiotrophic lifestyle of Diplodia corticola.</title>
        <authorList>
            <person name="Fernandes I."/>
            <person name="De Jonge R."/>
            <person name="Van De Peer Y."/>
            <person name="Devreese B."/>
            <person name="Alves A."/>
            <person name="Esteves A.C."/>
        </authorList>
    </citation>
    <scope>NUCLEOTIDE SEQUENCE [LARGE SCALE GENOMIC DNA]</scope>
    <source>
        <strain evidence="2 3">CBS 112549</strain>
    </source>
</reference>
<feature type="region of interest" description="Disordered" evidence="1">
    <location>
        <begin position="372"/>
        <end position="393"/>
    </location>
</feature>
<name>A0A1J9S5X0_9PEZI</name>
<organism evidence="2 3">
    <name type="scientific">Diplodia corticola</name>
    <dbReference type="NCBI Taxonomy" id="236234"/>
    <lineage>
        <taxon>Eukaryota</taxon>
        <taxon>Fungi</taxon>
        <taxon>Dikarya</taxon>
        <taxon>Ascomycota</taxon>
        <taxon>Pezizomycotina</taxon>
        <taxon>Dothideomycetes</taxon>
        <taxon>Dothideomycetes incertae sedis</taxon>
        <taxon>Botryosphaeriales</taxon>
        <taxon>Botryosphaeriaceae</taxon>
        <taxon>Diplodia</taxon>
    </lineage>
</organism>
<evidence type="ECO:0000256" key="1">
    <source>
        <dbReference type="SAM" id="MobiDB-lite"/>
    </source>
</evidence>
<gene>
    <name evidence="2" type="ORF">BKCO1_1000185</name>
</gene>
<dbReference type="Proteomes" id="UP000183809">
    <property type="component" value="Unassembled WGS sequence"/>
</dbReference>
<keyword evidence="3" id="KW-1185">Reference proteome</keyword>
<dbReference type="OrthoDB" id="3945950at2759"/>
<protein>
    <submittedName>
        <fullName evidence="2">Chromosome alignment-maintaining phosphoprotein 1</fullName>
    </submittedName>
</protein>
<dbReference type="GeneID" id="31009813"/>
<comment type="caution">
    <text evidence="2">The sequence shown here is derived from an EMBL/GenBank/DDBJ whole genome shotgun (WGS) entry which is preliminary data.</text>
</comment>
<accession>A0A1J9S5X0</accession>
<proteinExistence type="predicted"/>
<evidence type="ECO:0000313" key="2">
    <source>
        <dbReference type="EMBL" id="OJD40347.1"/>
    </source>
</evidence>
<sequence>MSTSSTMNFATGLEQFGTLGGLNWDDEFEALASTSPALNPEDVTAQDNEVAEPVSTKPTDGELFPLESDVDPVIVNVTPKEGPAESPKAETHQLWEESQPCSADSLFEEHTAVSEPEQQDTTSSFDSLFEEPATVPEPEQLGTASPISSEPLHPGPTDETTSWYGYTTTSPQVACWVMSPGIFHDIEGRLSMSMDDFFEHRDEPRVASCLQRAIDHVYAVPDAAQIPYPGKATGGKVPLPQLPRGSIGFKELYDEDVPEDMYIPNGIKVRQPGPDGRAFYPRPSPLSNVSGIDYGDDADEMEDTSGASAIIVPTSDDNDEISIQAYDLESEYDADEEYSLTFEERIEAEFQAEIDGGCLPANVVDQDNAYFYSSSEEPSPWPSSPPLPTLGTYSSATEFEHEIADLPATKSTSDWPELSPAPNRKIPGLGHAHPSDAPLFASALDQAKSDSLELHGENDFAITLNGDDIDEAFSHLENLSRASPVELQECRPQPSCSYAESVPYIDCHRGASQSTTGGLRGIINVMGAVGHTVWSICSVNPLSVFLF</sequence>
<dbReference type="AlphaFoldDB" id="A0A1J9S5X0"/>
<dbReference type="EMBL" id="MNUE01000001">
    <property type="protein sequence ID" value="OJD40347.1"/>
    <property type="molecule type" value="Genomic_DNA"/>
</dbReference>
<dbReference type="RefSeq" id="XP_020135190.1">
    <property type="nucleotide sequence ID" value="XM_020269554.1"/>
</dbReference>
<feature type="compositionally biased region" description="Pro residues" evidence="1">
    <location>
        <begin position="379"/>
        <end position="388"/>
    </location>
</feature>
<feature type="region of interest" description="Disordered" evidence="1">
    <location>
        <begin position="31"/>
        <end position="164"/>
    </location>
</feature>